<feature type="transmembrane region" description="Helical" evidence="1">
    <location>
        <begin position="100"/>
        <end position="118"/>
    </location>
</feature>
<evidence type="ECO:0000313" key="3">
    <source>
        <dbReference type="Proteomes" id="UP000762703"/>
    </source>
</evidence>
<evidence type="ECO:0000256" key="1">
    <source>
        <dbReference type="SAM" id="Phobius"/>
    </source>
</evidence>
<gene>
    <name evidence="2" type="ORF">E7Z73_02265</name>
</gene>
<dbReference type="AlphaFoldDB" id="A0A8T3V907"/>
<organism evidence="2 3">
    <name type="scientific">Methanobrevibacter millerae</name>
    <dbReference type="NCBI Taxonomy" id="230361"/>
    <lineage>
        <taxon>Archaea</taxon>
        <taxon>Methanobacteriati</taxon>
        <taxon>Methanobacteriota</taxon>
        <taxon>Methanomada group</taxon>
        <taxon>Methanobacteria</taxon>
        <taxon>Methanobacteriales</taxon>
        <taxon>Methanobacteriaceae</taxon>
        <taxon>Methanobrevibacter</taxon>
    </lineage>
</organism>
<keyword evidence="1" id="KW-0812">Transmembrane</keyword>
<dbReference type="Proteomes" id="UP000762703">
    <property type="component" value="Unassembled WGS sequence"/>
</dbReference>
<proteinExistence type="predicted"/>
<accession>A0A8T3V907</accession>
<comment type="caution">
    <text evidence="2">The sequence shown here is derived from an EMBL/GenBank/DDBJ whole genome shotgun (WGS) entry which is preliminary data.</text>
</comment>
<dbReference type="EMBL" id="SUTE01000015">
    <property type="protein sequence ID" value="MBE6504558.1"/>
    <property type="molecule type" value="Genomic_DNA"/>
</dbReference>
<name>A0A8T3V907_9EURY</name>
<keyword evidence="1" id="KW-0472">Membrane</keyword>
<evidence type="ECO:0000313" key="2">
    <source>
        <dbReference type="EMBL" id="MBE6504558.1"/>
    </source>
</evidence>
<keyword evidence="1" id="KW-1133">Transmembrane helix</keyword>
<sequence length="129" mass="14339">MTITENNYCYGTYTTHFKVLKANTTTNIKLMDKKESFEISNDLPSMSESNMTEILSSTNDVSSGISTDTNVLKDNFTPETKNNNLSNYIISKTIAKNQNFAGVALVLVVLIALCLFVAKKRKIKESLSL</sequence>
<dbReference type="RefSeq" id="WP_303736204.1">
    <property type="nucleotide sequence ID" value="NZ_SUTE01000015.1"/>
</dbReference>
<protein>
    <submittedName>
        <fullName evidence="2">Uncharacterized protein</fullName>
    </submittedName>
</protein>
<reference evidence="2" key="1">
    <citation type="submission" date="2019-04" db="EMBL/GenBank/DDBJ databases">
        <title>Evolution of Biomass-Degrading Anaerobic Consortia Revealed by Metagenomics.</title>
        <authorList>
            <person name="Peng X."/>
        </authorList>
    </citation>
    <scope>NUCLEOTIDE SEQUENCE</scope>
    <source>
        <strain evidence="2">SIG12</strain>
    </source>
</reference>